<feature type="region of interest" description="Disordered" evidence="1">
    <location>
        <begin position="84"/>
        <end position="109"/>
    </location>
</feature>
<dbReference type="AlphaFoldDB" id="A0A3N6PY71"/>
<reference evidence="2 3" key="1">
    <citation type="submission" date="2018-11" db="EMBL/GenBank/DDBJ databases">
        <title>Paraburkholderia sp. DHOA04, isolated from soil.</title>
        <authorList>
            <person name="Gao Z.-H."/>
            <person name="Qiu L.-H."/>
            <person name="Fu J.-C."/>
        </authorList>
    </citation>
    <scope>NUCLEOTIDE SEQUENCE [LARGE SCALE GENOMIC DNA]</scope>
    <source>
        <strain evidence="2 3">DHOA04</strain>
    </source>
</reference>
<accession>A0A3N6PY71</accession>
<dbReference type="EMBL" id="RQIS01000005">
    <property type="protein sequence ID" value="RQH07390.1"/>
    <property type="molecule type" value="Genomic_DNA"/>
</dbReference>
<dbReference type="Proteomes" id="UP000272778">
    <property type="component" value="Unassembled WGS sequence"/>
</dbReference>
<dbReference type="RefSeq" id="WP_124150587.1">
    <property type="nucleotide sequence ID" value="NZ_RQIS01000005.1"/>
</dbReference>
<sequence>MDKEFSLSQINARMFVLEREWARANEQKIKIEEHCTLILGKFLLAQLRKRYGQKISLSDAPYLTLGDTSLDEWLVDDSERRVFGLPSRDDQSRSTPVSPALSSNRVDYSSQPYSLDQPYTLSSLTVYF</sequence>
<evidence type="ECO:0000313" key="3">
    <source>
        <dbReference type="Proteomes" id="UP000272778"/>
    </source>
</evidence>
<evidence type="ECO:0000256" key="1">
    <source>
        <dbReference type="SAM" id="MobiDB-lite"/>
    </source>
</evidence>
<feature type="compositionally biased region" description="Polar residues" evidence="1">
    <location>
        <begin position="93"/>
        <end position="109"/>
    </location>
</feature>
<evidence type="ECO:0000313" key="2">
    <source>
        <dbReference type="EMBL" id="RQH07390.1"/>
    </source>
</evidence>
<keyword evidence="3" id="KW-1185">Reference proteome</keyword>
<protein>
    <submittedName>
        <fullName evidence="2">Uncharacterized protein</fullName>
    </submittedName>
</protein>
<name>A0A3N6PY71_9BURK</name>
<proteinExistence type="predicted"/>
<comment type="caution">
    <text evidence="2">The sequence shown here is derived from an EMBL/GenBank/DDBJ whole genome shotgun (WGS) entry which is preliminary data.</text>
</comment>
<organism evidence="2 3">
    <name type="scientific">Paraburkholderia dinghuensis</name>
    <dbReference type="NCBI Taxonomy" id="2305225"/>
    <lineage>
        <taxon>Bacteria</taxon>
        <taxon>Pseudomonadati</taxon>
        <taxon>Pseudomonadota</taxon>
        <taxon>Betaproteobacteria</taxon>
        <taxon>Burkholderiales</taxon>
        <taxon>Burkholderiaceae</taxon>
        <taxon>Paraburkholderia</taxon>
    </lineage>
</organism>
<gene>
    <name evidence="2" type="ORF">D1Y85_08340</name>
</gene>